<dbReference type="InterPro" id="IPR036322">
    <property type="entry name" value="WD40_repeat_dom_sf"/>
</dbReference>
<feature type="repeat" description="WD" evidence="3">
    <location>
        <begin position="194"/>
        <end position="235"/>
    </location>
</feature>
<evidence type="ECO:0008006" key="6">
    <source>
        <dbReference type="Google" id="ProtNLM"/>
    </source>
</evidence>
<keyword evidence="2" id="KW-0677">Repeat</keyword>
<feature type="repeat" description="WD" evidence="3">
    <location>
        <begin position="327"/>
        <end position="356"/>
    </location>
</feature>
<evidence type="ECO:0000256" key="1">
    <source>
        <dbReference type="ARBA" id="ARBA00022574"/>
    </source>
</evidence>
<sequence length="416" mass="45759">MRKKVKYQGNNAKPSNLFIQWLSISLQLSPPRVNLPEFPAKPPINPFPHLTIQSPKQPPSHHLPTTTASPLLKATLPTYPPLPLPENSSTPALLTKKSDCGNANTLTSKFNHENLTDHKVASGKGAVKSLVVLADKLFSAHQDHKIRVWKIDSHEGDHHKFTHVATLPTLSDRALKFLIPKNHVQIRRHKKCTWVHHVDTVSALALSQDNSLLYSVSWDRTLKIWQTTDFKCLESIQNAHKDAINAVALSNDGHIYTGSADKTIKVWRKSSGETKHTLVATLDKHNSGVNALALGTDGSVLYSGARDRSIVVWEKNSAGNMVVMGALCGHTKSILCLTVVSDMVCSGSADQTVRIWRGVDRCYSCLAVLVGHKGPVKCLAAARDCYDPSVDASSYLLYSGSLDCDIKVWQIFLPLL</sequence>
<dbReference type="SUPFAM" id="SSF50978">
    <property type="entry name" value="WD40 repeat-like"/>
    <property type="match status" value="1"/>
</dbReference>
<comment type="caution">
    <text evidence="4">The sequence shown here is derived from an EMBL/GenBank/DDBJ whole genome shotgun (WGS) entry which is preliminary data.</text>
</comment>
<gene>
    <name evidence="4" type="ORF">HYC85_004653</name>
</gene>
<dbReference type="InterPro" id="IPR001680">
    <property type="entry name" value="WD40_rpt"/>
</dbReference>
<feature type="repeat" description="WD" evidence="3">
    <location>
        <begin position="282"/>
        <end position="323"/>
    </location>
</feature>
<dbReference type="PANTHER" id="PTHR22844">
    <property type="entry name" value="F-BOX AND WD40 DOMAIN PROTEIN"/>
    <property type="match status" value="1"/>
</dbReference>
<dbReference type="InterPro" id="IPR045182">
    <property type="entry name" value="JINGUBANG-like"/>
</dbReference>
<dbReference type="AlphaFoldDB" id="A0A7J7HZU9"/>
<evidence type="ECO:0000313" key="5">
    <source>
        <dbReference type="Proteomes" id="UP000593564"/>
    </source>
</evidence>
<protein>
    <recommendedName>
        <fullName evidence="6">Anaphase-promoting complex subunit 4 WD40 domain-containing protein</fullName>
    </recommendedName>
</protein>
<keyword evidence="5" id="KW-1185">Reference proteome</keyword>
<dbReference type="InterPro" id="IPR020472">
    <property type="entry name" value="WD40_PAC1"/>
</dbReference>
<dbReference type="EMBL" id="JACBKZ010000002">
    <property type="protein sequence ID" value="KAF5957428.1"/>
    <property type="molecule type" value="Genomic_DNA"/>
</dbReference>
<dbReference type="CDD" id="cd00200">
    <property type="entry name" value="WD40"/>
    <property type="match status" value="1"/>
</dbReference>
<organism evidence="4 5">
    <name type="scientific">Camellia sinensis</name>
    <name type="common">Tea plant</name>
    <name type="synonym">Thea sinensis</name>
    <dbReference type="NCBI Taxonomy" id="4442"/>
    <lineage>
        <taxon>Eukaryota</taxon>
        <taxon>Viridiplantae</taxon>
        <taxon>Streptophyta</taxon>
        <taxon>Embryophyta</taxon>
        <taxon>Tracheophyta</taxon>
        <taxon>Spermatophyta</taxon>
        <taxon>Magnoliopsida</taxon>
        <taxon>eudicotyledons</taxon>
        <taxon>Gunneridae</taxon>
        <taxon>Pentapetalae</taxon>
        <taxon>asterids</taxon>
        <taxon>Ericales</taxon>
        <taxon>Theaceae</taxon>
        <taxon>Camellia</taxon>
    </lineage>
</organism>
<reference evidence="5" key="1">
    <citation type="journal article" date="2020" name="Nat. Commun.">
        <title>Genome assembly of wild tea tree DASZ reveals pedigree and selection history of tea varieties.</title>
        <authorList>
            <person name="Zhang W."/>
            <person name="Zhang Y."/>
            <person name="Qiu H."/>
            <person name="Guo Y."/>
            <person name="Wan H."/>
            <person name="Zhang X."/>
            <person name="Scossa F."/>
            <person name="Alseekh S."/>
            <person name="Zhang Q."/>
            <person name="Wang P."/>
            <person name="Xu L."/>
            <person name="Schmidt M.H."/>
            <person name="Jia X."/>
            <person name="Li D."/>
            <person name="Zhu A."/>
            <person name="Guo F."/>
            <person name="Chen W."/>
            <person name="Ni D."/>
            <person name="Usadel B."/>
            <person name="Fernie A.R."/>
            <person name="Wen W."/>
        </authorList>
    </citation>
    <scope>NUCLEOTIDE SEQUENCE [LARGE SCALE GENOMIC DNA]</scope>
    <source>
        <strain evidence="5">cv. G240</strain>
    </source>
</reference>
<evidence type="ECO:0000256" key="3">
    <source>
        <dbReference type="PROSITE-ProRule" id="PRU00221"/>
    </source>
</evidence>
<name>A0A7J7HZU9_CAMSI</name>
<dbReference type="InterPro" id="IPR015943">
    <property type="entry name" value="WD40/YVTN_repeat-like_dom_sf"/>
</dbReference>
<proteinExistence type="predicted"/>
<accession>A0A7J7HZU9</accession>
<dbReference type="PROSITE" id="PS50294">
    <property type="entry name" value="WD_REPEATS_REGION"/>
    <property type="match status" value="4"/>
</dbReference>
<dbReference type="PROSITE" id="PS50082">
    <property type="entry name" value="WD_REPEATS_2"/>
    <property type="match status" value="4"/>
</dbReference>
<reference evidence="4 5" key="2">
    <citation type="submission" date="2020-07" db="EMBL/GenBank/DDBJ databases">
        <title>Genome assembly of wild tea tree DASZ reveals pedigree and selection history of tea varieties.</title>
        <authorList>
            <person name="Zhang W."/>
        </authorList>
    </citation>
    <scope>NUCLEOTIDE SEQUENCE [LARGE SCALE GENOMIC DNA]</scope>
    <source>
        <strain evidence="5">cv. G240</strain>
        <tissue evidence="4">Leaf</tissue>
    </source>
</reference>
<feature type="repeat" description="WD" evidence="3">
    <location>
        <begin position="237"/>
        <end position="277"/>
    </location>
</feature>
<evidence type="ECO:0000313" key="4">
    <source>
        <dbReference type="EMBL" id="KAF5957428.1"/>
    </source>
</evidence>
<dbReference type="Proteomes" id="UP000593564">
    <property type="component" value="Unassembled WGS sequence"/>
</dbReference>
<dbReference type="SMART" id="SM00320">
    <property type="entry name" value="WD40"/>
    <property type="match status" value="6"/>
</dbReference>
<keyword evidence="1 3" id="KW-0853">WD repeat</keyword>
<dbReference type="Gene3D" id="2.130.10.10">
    <property type="entry name" value="YVTN repeat-like/Quinoprotein amine dehydrogenase"/>
    <property type="match status" value="2"/>
</dbReference>
<evidence type="ECO:0000256" key="2">
    <source>
        <dbReference type="ARBA" id="ARBA00022737"/>
    </source>
</evidence>
<dbReference type="PRINTS" id="PR00320">
    <property type="entry name" value="GPROTEINBRPT"/>
</dbReference>
<dbReference type="PANTHER" id="PTHR22844:SF331">
    <property type="entry name" value="SIMILARITY TO GTP-BINDING REGULATORY PROTEIN AND WD-REPEAT PROTEIN"/>
    <property type="match status" value="1"/>
</dbReference>
<dbReference type="Pfam" id="PF00400">
    <property type="entry name" value="WD40"/>
    <property type="match status" value="5"/>
</dbReference>